<name>A0A6J5C3I5_9BURK</name>
<dbReference type="AlphaFoldDB" id="A0A6J5C3I5"/>
<evidence type="ECO:0000313" key="2">
    <source>
        <dbReference type="Proteomes" id="UP000494249"/>
    </source>
</evidence>
<accession>A0A6J5C3I5</accession>
<proteinExistence type="predicted"/>
<gene>
    <name evidence="1" type="ORF">LMG22037_05014</name>
</gene>
<protein>
    <submittedName>
        <fullName evidence="1">Uncharacterized protein</fullName>
    </submittedName>
</protein>
<organism evidence="1 2">
    <name type="scientific">Paraburkholderia phenoliruptrix</name>
    <dbReference type="NCBI Taxonomy" id="252970"/>
    <lineage>
        <taxon>Bacteria</taxon>
        <taxon>Pseudomonadati</taxon>
        <taxon>Pseudomonadota</taxon>
        <taxon>Betaproteobacteria</taxon>
        <taxon>Burkholderiales</taxon>
        <taxon>Burkholderiaceae</taxon>
        <taxon>Paraburkholderia</taxon>
    </lineage>
</organism>
<sequence length="72" mass="7636">MPRLAAVTAEQIRAAVLSMLADAGDGQPPTGERFRKIVSVRKLRARLGAGDPATLARALNANRGRGRARGTR</sequence>
<dbReference type="Proteomes" id="UP000494249">
    <property type="component" value="Unassembled WGS sequence"/>
</dbReference>
<dbReference type="EMBL" id="CADIKB010000032">
    <property type="protein sequence ID" value="CAB3724014.1"/>
    <property type="molecule type" value="Genomic_DNA"/>
</dbReference>
<reference evidence="1 2" key="1">
    <citation type="submission" date="2020-04" db="EMBL/GenBank/DDBJ databases">
        <authorList>
            <person name="De Canck E."/>
        </authorList>
    </citation>
    <scope>NUCLEOTIDE SEQUENCE [LARGE SCALE GENOMIC DNA]</scope>
    <source>
        <strain evidence="1 2">LMG 22037</strain>
    </source>
</reference>
<evidence type="ECO:0000313" key="1">
    <source>
        <dbReference type="EMBL" id="CAB3724014.1"/>
    </source>
</evidence>